<dbReference type="Proteomes" id="UP001524499">
    <property type="component" value="Unassembled WGS sequence"/>
</dbReference>
<reference evidence="2 3" key="1">
    <citation type="submission" date="2022-07" db="EMBL/GenBank/DDBJ databases">
        <title>Methylomonas rivi sp. nov., Methylomonas rosea sp. nov., Methylomonas aureus sp. nov. and Methylomonas subterranea sp. nov., four novel methanotrophs isolated from a freshwater creek and the deep terrestrial subsurface.</title>
        <authorList>
            <person name="Abin C."/>
            <person name="Sankaranarayanan K."/>
            <person name="Garner C."/>
            <person name="Sindelar R."/>
            <person name="Kotary K."/>
            <person name="Garner R."/>
            <person name="Barclay S."/>
            <person name="Lawson P."/>
            <person name="Krumholz L."/>
        </authorList>
    </citation>
    <scope>NUCLEOTIDE SEQUENCE [LARGE SCALE GENOMIC DNA]</scope>
    <source>
        <strain evidence="2 3">SURF-2</strain>
    </source>
</reference>
<keyword evidence="3" id="KW-1185">Reference proteome</keyword>
<feature type="chain" id="PRO_5045208651" description="PEP-CTERM protein-sorting domain-containing protein" evidence="1">
    <location>
        <begin position="31"/>
        <end position="212"/>
    </location>
</feature>
<evidence type="ECO:0008006" key="4">
    <source>
        <dbReference type="Google" id="ProtNLM"/>
    </source>
</evidence>
<organism evidence="2 3">
    <name type="scientific">Methylomonas subterranea</name>
    <dbReference type="NCBI Taxonomy" id="2952225"/>
    <lineage>
        <taxon>Bacteria</taxon>
        <taxon>Pseudomonadati</taxon>
        <taxon>Pseudomonadota</taxon>
        <taxon>Gammaproteobacteria</taxon>
        <taxon>Methylococcales</taxon>
        <taxon>Methylococcaceae</taxon>
        <taxon>Methylomonas</taxon>
    </lineage>
</organism>
<dbReference type="EMBL" id="JANIBJ010000003">
    <property type="protein sequence ID" value="MCQ8102972.1"/>
    <property type="molecule type" value="Genomic_DNA"/>
</dbReference>
<dbReference type="RefSeq" id="WP_256600614.1">
    <property type="nucleotide sequence ID" value="NZ_JANIBJ010000003.1"/>
</dbReference>
<proteinExistence type="predicted"/>
<evidence type="ECO:0000313" key="3">
    <source>
        <dbReference type="Proteomes" id="UP001524499"/>
    </source>
</evidence>
<comment type="caution">
    <text evidence="2">The sequence shown here is derived from an EMBL/GenBank/DDBJ whole genome shotgun (WGS) entry which is preliminary data.</text>
</comment>
<accession>A0ABT1TBY2</accession>
<evidence type="ECO:0000256" key="1">
    <source>
        <dbReference type="SAM" id="SignalP"/>
    </source>
</evidence>
<evidence type="ECO:0000313" key="2">
    <source>
        <dbReference type="EMBL" id="MCQ8102972.1"/>
    </source>
</evidence>
<keyword evidence="1" id="KW-0732">Signal</keyword>
<feature type="signal peptide" evidence="1">
    <location>
        <begin position="1"/>
        <end position="30"/>
    </location>
</feature>
<gene>
    <name evidence="2" type="ORF">NP590_02540</name>
</gene>
<name>A0ABT1TBY2_9GAMM</name>
<protein>
    <recommendedName>
        <fullName evidence="4">PEP-CTERM protein-sorting domain-containing protein</fullName>
    </recommendedName>
</protein>
<sequence length="212" mass="22946">MIEQSFRRKYFRLAAGVLSLAAMLSPSCYASVTQESHDVGVWLIDDFGQSFIARDAAIQSIGIVISDWNPTEDSPFIVEISLFAGADFTAAPISSKSVQLEDGFGGVNGNGAWFDFDFSDVVLNIGGAYAFNLHSPHQRGGVFYADTDPYPDGVMYQDGEVFSDTSDLAFRVMAKPVPLPLSAWFMASGLLGLSAFSRKSSNRQASMDYAAC</sequence>